<name>A0ABQ3TWT5_STRHY</name>
<evidence type="ECO:0000313" key="4">
    <source>
        <dbReference type="Proteomes" id="UP001054854"/>
    </source>
</evidence>
<feature type="compositionally biased region" description="Basic and acidic residues" evidence="1">
    <location>
        <begin position="102"/>
        <end position="126"/>
    </location>
</feature>
<gene>
    <name evidence="3" type="ORF">TPA0910_22290</name>
</gene>
<keyword evidence="4" id="KW-1185">Reference proteome</keyword>
<feature type="region of interest" description="Disordered" evidence="1">
    <location>
        <begin position="26"/>
        <end position="170"/>
    </location>
</feature>
<dbReference type="Proteomes" id="UP001054854">
    <property type="component" value="Unassembled WGS sequence"/>
</dbReference>
<feature type="chain" id="PRO_5045315470" description="Secreted protein" evidence="2">
    <location>
        <begin position="24"/>
        <end position="535"/>
    </location>
</feature>
<reference evidence="3" key="1">
    <citation type="submission" date="2024-05" db="EMBL/GenBank/DDBJ databases">
        <title>Whole genome shotgun sequence of Streptomyces hygroscopicus NBRC 113678.</title>
        <authorList>
            <person name="Komaki H."/>
            <person name="Tamura T."/>
        </authorList>
    </citation>
    <scope>NUCLEOTIDE SEQUENCE</scope>
    <source>
        <strain evidence="3">N11-34</strain>
    </source>
</reference>
<dbReference type="RefSeq" id="WP_236256734.1">
    <property type="nucleotide sequence ID" value="NZ_BNEK01000003.1"/>
</dbReference>
<dbReference type="InterPro" id="IPR043777">
    <property type="entry name" value="DUF5719"/>
</dbReference>
<evidence type="ECO:0000256" key="1">
    <source>
        <dbReference type="SAM" id="MobiDB-lite"/>
    </source>
</evidence>
<evidence type="ECO:0008006" key="5">
    <source>
        <dbReference type="Google" id="ProtNLM"/>
    </source>
</evidence>
<sequence>MNRTTLSLIGAVTALAAVTGVAALTGGSSEDADPAAKAATRLPVQRSTLLCPAPSSSDVSSTTYTAYTPERDGVEAKDGTAGLLPAESHSDDVSDPGAGDGGSKDDNGDKGANGDKGDKGAKDGGKGGRTSQGGDKPVLPLQGPGKPVTTDEDSSGAPALIGTADGRFAPGWTVQQTTTIDAGSGRGLLGTACTAPDTDFWFPGVSTDRDRQDFVHLTNPDDVAAEADLKIYGPSGRLNASTDESITIPPRSAVPVLLSTLTDQRSAGVTLRVTARTGRVGAAVQAVDQKAGGDWLPASAAPSTSVVIPGVPKDATSARLVVFAPGSDDADLKVRLAGPNNSITPAGHESLHVKSGMTAAIDLGDVTKGEPGSLLLTPEGGEGPAAPVVAALQVTRGKGGDQETAFIPATGAIERSATAADNRSKGSTLSLVAPGATTKVRVTASAGADGGSPVSKTYEVKGGTTQALEPPHPSSGKGPYAVTVERLSGGPVHASRMLELPQGGVPMFTIQPLPDDRGTVAVPEAGQDLSVLNDD</sequence>
<evidence type="ECO:0000313" key="3">
    <source>
        <dbReference type="EMBL" id="GHJ27796.1"/>
    </source>
</evidence>
<feature type="compositionally biased region" description="Basic and acidic residues" evidence="1">
    <location>
        <begin position="69"/>
        <end position="78"/>
    </location>
</feature>
<dbReference type="Pfam" id="PF18986">
    <property type="entry name" value="DUF5719"/>
    <property type="match status" value="1"/>
</dbReference>
<keyword evidence="2" id="KW-0732">Signal</keyword>
<protein>
    <recommendedName>
        <fullName evidence="5">Secreted protein</fullName>
    </recommendedName>
</protein>
<accession>A0ABQ3TWT5</accession>
<evidence type="ECO:0000256" key="2">
    <source>
        <dbReference type="SAM" id="SignalP"/>
    </source>
</evidence>
<feature type="compositionally biased region" description="Polar residues" evidence="1">
    <location>
        <begin position="54"/>
        <end position="66"/>
    </location>
</feature>
<feature type="signal peptide" evidence="2">
    <location>
        <begin position="1"/>
        <end position="23"/>
    </location>
</feature>
<dbReference type="EMBL" id="BNEK01000003">
    <property type="protein sequence ID" value="GHJ27796.1"/>
    <property type="molecule type" value="Genomic_DNA"/>
</dbReference>
<organism evidence="3 4">
    <name type="scientific">Streptomyces hygroscopicus</name>
    <dbReference type="NCBI Taxonomy" id="1912"/>
    <lineage>
        <taxon>Bacteria</taxon>
        <taxon>Bacillati</taxon>
        <taxon>Actinomycetota</taxon>
        <taxon>Actinomycetes</taxon>
        <taxon>Kitasatosporales</taxon>
        <taxon>Streptomycetaceae</taxon>
        <taxon>Streptomyces</taxon>
        <taxon>Streptomyces violaceusniger group</taxon>
    </lineage>
</organism>
<comment type="caution">
    <text evidence="3">The sequence shown here is derived from an EMBL/GenBank/DDBJ whole genome shotgun (WGS) entry which is preliminary data.</text>
</comment>
<proteinExistence type="predicted"/>